<dbReference type="Proteomes" id="UP001374599">
    <property type="component" value="Unassembled WGS sequence"/>
</dbReference>
<comment type="caution">
    <text evidence="1">The sequence shown here is derived from an EMBL/GenBank/DDBJ whole genome shotgun (WGS) entry which is preliminary data.</text>
</comment>
<organism evidence="1 2">
    <name type="scientific">Vallitalea maricola</name>
    <dbReference type="NCBI Taxonomy" id="3074433"/>
    <lineage>
        <taxon>Bacteria</taxon>
        <taxon>Bacillati</taxon>
        <taxon>Bacillota</taxon>
        <taxon>Clostridia</taxon>
        <taxon>Lachnospirales</taxon>
        <taxon>Vallitaleaceae</taxon>
        <taxon>Vallitalea</taxon>
    </lineage>
</organism>
<reference evidence="1" key="1">
    <citation type="submission" date="2023-09" db="EMBL/GenBank/DDBJ databases">
        <title>Vallitalea sediminicola and Vallitalea maricola sp. nov., anaerobic bacteria isolated from marine sediment.</title>
        <authorList>
            <person name="Hirano S."/>
            <person name="Maeda A."/>
            <person name="Terahara T."/>
            <person name="Mori K."/>
            <person name="Hamada M."/>
            <person name="Matsumoto R."/>
            <person name="Kobayashi T."/>
        </authorList>
    </citation>
    <scope>NUCLEOTIDE SEQUENCE</scope>
    <source>
        <strain evidence="1">AN17-2</strain>
    </source>
</reference>
<accession>A0ACB5UPI9</accession>
<proteinExistence type="predicted"/>
<evidence type="ECO:0000313" key="2">
    <source>
        <dbReference type="Proteomes" id="UP001374599"/>
    </source>
</evidence>
<name>A0ACB5UPI9_9FIRM</name>
<protein>
    <submittedName>
        <fullName evidence="1">Signal recognition particle-docking protein FtsY</fullName>
    </submittedName>
</protein>
<dbReference type="EMBL" id="BTPU01000079">
    <property type="protein sequence ID" value="GMQ64770.1"/>
    <property type="molecule type" value="Genomic_DNA"/>
</dbReference>
<sequence length="392" mass="43945">MGLFSWKKNKTKEEQKENTSENEQELVDTKEQQEIEEDVIKEDNNINVQENNSNENADITSKEEVIENIDEVEDENEIPQEQEEEGKKKRGFFGKLVKGLTKTRNNILGGVDQVLSSFTKIDEDFYEELEEALIVADLGVNTAMTIIEDLREKVKENKIKDTAGVRELLMEELKELMKNEDDLYEFTEKKSVVLVIGVNGVGKTTTIGKLANQYKQKGKKVILAAADTFRAAAIDQLAEWSNRAGVELISQQENSDPGAVVFDAVQAAKAREADLLICDTAGRLHNKKNLMEELRKIFKIINREYPEAHKEVLLVLDSTTGQNALQQAKQFKDIADITGIVLTKLDGTAKGGIAVAIQTELNIPVKYIGVGEGIDDMQQFNSEEFVSALFEE</sequence>
<evidence type="ECO:0000313" key="1">
    <source>
        <dbReference type="EMBL" id="GMQ64770.1"/>
    </source>
</evidence>
<gene>
    <name evidence="1" type="primary">ftsY</name>
    <name evidence="1" type="ORF">AN2V17_40080</name>
</gene>
<keyword evidence="2" id="KW-1185">Reference proteome</keyword>